<dbReference type="EMBL" id="MG592554">
    <property type="protein sequence ID" value="AUR93604.1"/>
    <property type="molecule type" value="Genomic_DNA"/>
</dbReference>
<protein>
    <submittedName>
        <fullName evidence="1">Uncharacterized protein</fullName>
    </submittedName>
</protein>
<evidence type="ECO:0000313" key="2">
    <source>
        <dbReference type="Proteomes" id="UP000267783"/>
    </source>
</evidence>
<accession>A0A2I7RIX3</accession>
<evidence type="ECO:0000313" key="1">
    <source>
        <dbReference type="EMBL" id="AUR93604.1"/>
    </source>
</evidence>
<proteinExistence type="predicted"/>
<name>A0A2I7RIX3_9CAUD</name>
<organism evidence="1 2">
    <name type="scientific">Vibrio phage 1.188.A._10N.286.51.A6</name>
    <dbReference type="NCBI Taxonomy" id="1881217"/>
    <lineage>
        <taxon>Viruses</taxon>
        <taxon>Duplodnaviria</taxon>
        <taxon>Heunggongvirae</taxon>
        <taxon>Uroviricota</taxon>
        <taxon>Caudoviricetes</taxon>
        <taxon>Schitoviridae</taxon>
        <taxon>Mukerjeevirus</taxon>
        <taxon>Mukerjeevirus mv51A6</taxon>
    </lineage>
</organism>
<gene>
    <name evidence="1" type="ORF">NVP1188A_36</name>
</gene>
<keyword evidence="2" id="KW-1185">Reference proteome</keyword>
<reference evidence="1 2" key="1">
    <citation type="submission" date="2017-11" db="EMBL/GenBank/DDBJ databases">
        <title>A major lineage of nontailed dsDNA viruses as unrecognized killers of marine bacteria.</title>
        <authorList>
            <person name="Kauffman K.M."/>
            <person name="Hussain F.A."/>
            <person name="Yang J."/>
            <person name="Arevalo P."/>
            <person name="Brown J.M."/>
            <person name="Chang W.K."/>
            <person name="VanInsberghe D."/>
            <person name="Elsherbini J."/>
            <person name="Cutler M.B."/>
            <person name="Kelly L."/>
            <person name="Polz M.F."/>
        </authorList>
    </citation>
    <scope>NUCLEOTIDE SEQUENCE [LARGE SCALE GENOMIC DNA]</scope>
</reference>
<sequence>MTTLLAIGQINIGILPNIKGIDGVDPRLESYFVENGYDSAYARKNMCLGKTNNNVSDGTLISDNVFQNTEWDATSGALWIHWSQDWQYNIAAKRPFSIKDSDGKTIYSFCKWVSGSTGYCTFYSYNDAGEAVTVEYSEYNAREGVCDVDISFNPITNKVSLYVNGALRFEGDLDCNRRSAGTKAHSLQWYATWVGAGFVISQLIIANERTLGWKLKTLYPTAQGTHAEWVNDVANINGAIMDYTTSVDSDVSAKQSYVHSQVQSAIQEEMAIETLYVTLLADAIGAVTKVGALARVGGADYNLPSMEMLDDKYITPYTAEMLVNPATGNPWTFAELNATEFGFRSE</sequence>
<dbReference type="Proteomes" id="UP000267783">
    <property type="component" value="Segment"/>
</dbReference>